<organism evidence="2 3">
    <name type="scientific">Psychrobacter glacincola</name>
    <dbReference type="NCBI Taxonomy" id="56810"/>
    <lineage>
        <taxon>Bacteria</taxon>
        <taxon>Pseudomonadati</taxon>
        <taxon>Pseudomonadota</taxon>
        <taxon>Gammaproteobacteria</taxon>
        <taxon>Moraxellales</taxon>
        <taxon>Moraxellaceae</taxon>
        <taxon>Psychrobacter</taxon>
    </lineage>
</organism>
<comment type="caution">
    <text evidence="2">The sequence shown here is derived from an EMBL/GenBank/DDBJ whole genome shotgun (WGS) entry which is preliminary data.</text>
</comment>
<evidence type="ECO:0000313" key="2">
    <source>
        <dbReference type="EMBL" id="MFC6380888.1"/>
    </source>
</evidence>
<evidence type="ECO:0000259" key="1">
    <source>
        <dbReference type="Pfam" id="PF15919"/>
    </source>
</evidence>
<dbReference type="InterPro" id="IPR031807">
    <property type="entry name" value="HicB-like"/>
</dbReference>
<keyword evidence="3" id="KW-1185">Reference proteome</keyword>
<dbReference type="Gene3D" id="3.30.160.250">
    <property type="match status" value="1"/>
</dbReference>
<reference evidence="3" key="1">
    <citation type="journal article" date="2019" name="Int. J. Syst. Evol. Microbiol.">
        <title>The Global Catalogue of Microorganisms (GCM) 10K type strain sequencing project: providing services to taxonomists for standard genome sequencing and annotation.</title>
        <authorList>
            <consortium name="The Broad Institute Genomics Platform"/>
            <consortium name="The Broad Institute Genome Sequencing Center for Infectious Disease"/>
            <person name="Wu L."/>
            <person name="Ma J."/>
        </authorList>
    </citation>
    <scope>NUCLEOTIDE SEQUENCE [LARGE SCALE GENOMIC DNA]</scope>
    <source>
        <strain evidence="3">CCM 2050</strain>
    </source>
</reference>
<dbReference type="Proteomes" id="UP001596264">
    <property type="component" value="Unassembled WGS sequence"/>
</dbReference>
<gene>
    <name evidence="2" type="ORF">ACFP58_05315</name>
</gene>
<name>A0ABW1W8C7_9GAMM</name>
<accession>A0ABW1W8C7</accession>
<feature type="domain" description="HicB-like antitoxin of toxin-antitoxin system" evidence="1">
    <location>
        <begin position="3"/>
        <end position="129"/>
    </location>
</feature>
<dbReference type="SUPFAM" id="SSF143100">
    <property type="entry name" value="TTHA1013/TTHA0281-like"/>
    <property type="match status" value="1"/>
</dbReference>
<dbReference type="RefSeq" id="WP_201561128.1">
    <property type="nucleotide sequence ID" value="NZ_CAJGZK010000001.1"/>
</dbReference>
<proteinExistence type="predicted"/>
<evidence type="ECO:0000313" key="3">
    <source>
        <dbReference type="Proteomes" id="UP001596264"/>
    </source>
</evidence>
<dbReference type="InterPro" id="IPR035069">
    <property type="entry name" value="TTHA1013/TTHA0281-like"/>
</dbReference>
<dbReference type="EMBL" id="JBHSTZ010000014">
    <property type="protein sequence ID" value="MFC6380888.1"/>
    <property type="molecule type" value="Genomic_DNA"/>
</dbReference>
<sequence>MLYPIAIERGGKDTAHGIIVPDIAGCFSAADSYNDVFENAIEAITGHLECLAEEGMEIPLPSDIEQYIDDPDYEGMTWAVVAVDVNRYLGKTEKVNVTLPSRLIHLIDAKVASNKERYRSRSAYLSNLAEKDLIMTDA</sequence>
<dbReference type="Pfam" id="PF15919">
    <property type="entry name" value="HicB_lk_antitox"/>
    <property type="match status" value="1"/>
</dbReference>
<protein>
    <submittedName>
        <fullName evidence="2">Type II toxin-antitoxin system HicB family antitoxin</fullName>
    </submittedName>
</protein>